<dbReference type="EMBL" id="LNJQ01000004">
    <property type="protein sequence ID" value="KWZ39389.1"/>
    <property type="molecule type" value="Genomic_DNA"/>
</dbReference>
<dbReference type="InterPro" id="IPR011055">
    <property type="entry name" value="Dup_hybrid_motif"/>
</dbReference>
<sequence>MMSYTKPTNLSDKSFTVTLALRAACAAAVAALAACATQPGSTPAAGAADAKGAVARQSQQSQQPRQSAASAASDAAAPSFAWPVRGPILKNPDDAKHPGINIGGAAGEPVKAAADGVVAYAGDSLRGYGSFVIVKHDDVYLSAYAHNRKLMVKEGDKVAKGQTIAEMGDSDADRVMLHFEIRRKGVPVNPLTYLPAP</sequence>
<keyword evidence="3" id="KW-0732">Signal</keyword>
<reference evidence="5 6" key="1">
    <citation type="submission" date="2015-11" db="EMBL/GenBank/DDBJ databases">
        <authorList>
            <person name="Sahl J."/>
            <person name="Wagner D."/>
            <person name="Keim P."/>
        </authorList>
    </citation>
    <scope>NUCLEOTIDE SEQUENCE [LARGE SCALE GENOMIC DNA]</scope>
    <source>
        <strain evidence="5 6">BDU18</strain>
    </source>
</reference>
<evidence type="ECO:0000256" key="3">
    <source>
        <dbReference type="SAM" id="SignalP"/>
    </source>
</evidence>
<feature type="chain" id="PRO_5046107331" description="M23ase beta-sheet core domain-containing protein" evidence="3">
    <location>
        <begin position="34"/>
        <end position="197"/>
    </location>
</feature>
<dbReference type="Gene3D" id="2.70.70.10">
    <property type="entry name" value="Glucose Permease (Domain IIA)"/>
    <property type="match status" value="1"/>
</dbReference>
<evidence type="ECO:0000313" key="6">
    <source>
        <dbReference type="Proteomes" id="UP000070255"/>
    </source>
</evidence>
<feature type="region of interest" description="Disordered" evidence="2">
    <location>
        <begin position="45"/>
        <end position="74"/>
    </location>
</feature>
<dbReference type="PROSITE" id="PS51257">
    <property type="entry name" value="PROKAR_LIPOPROTEIN"/>
    <property type="match status" value="1"/>
</dbReference>
<dbReference type="PANTHER" id="PTHR21666:SF263">
    <property type="entry name" value="MUREIN HYDROLASE ACTIVATOR NLPD"/>
    <property type="match status" value="1"/>
</dbReference>
<dbReference type="Proteomes" id="UP000070255">
    <property type="component" value="Unassembled WGS sequence"/>
</dbReference>
<evidence type="ECO:0000256" key="2">
    <source>
        <dbReference type="SAM" id="MobiDB-lite"/>
    </source>
</evidence>
<dbReference type="SUPFAM" id="SSF51261">
    <property type="entry name" value="Duplicated hybrid motif"/>
    <property type="match status" value="1"/>
</dbReference>
<dbReference type="InterPro" id="IPR016047">
    <property type="entry name" value="M23ase_b-sheet_dom"/>
</dbReference>
<name>A0ABR5T844_9BURK</name>
<dbReference type="PANTHER" id="PTHR21666">
    <property type="entry name" value="PEPTIDASE-RELATED"/>
    <property type="match status" value="1"/>
</dbReference>
<protein>
    <recommendedName>
        <fullName evidence="4">M23ase beta-sheet core domain-containing protein</fullName>
    </recommendedName>
</protein>
<accession>A0ABR5T844</accession>
<organism evidence="5 6">
    <name type="scientific">Burkholderia savannae</name>
    <dbReference type="NCBI Taxonomy" id="1637837"/>
    <lineage>
        <taxon>Bacteria</taxon>
        <taxon>Pseudomonadati</taxon>
        <taxon>Pseudomonadota</taxon>
        <taxon>Betaproteobacteria</taxon>
        <taxon>Burkholderiales</taxon>
        <taxon>Burkholderiaceae</taxon>
        <taxon>Burkholderia</taxon>
        <taxon>pseudomallei group</taxon>
    </lineage>
</organism>
<keyword evidence="6" id="KW-1185">Reference proteome</keyword>
<feature type="signal peptide" evidence="3">
    <location>
        <begin position="1"/>
        <end position="33"/>
    </location>
</feature>
<dbReference type="InterPro" id="IPR050570">
    <property type="entry name" value="Cell_wall_metabolism_enzyme"/>
</dbReference>
<evidence type="ECO:0000313" key="5">
    <source>
        <dbReference type="EMBL" id="KWZ39389.1"/>
    </source>
</evidence>
<dbReference type="CDD" id="cd12797">
    <property type="entry name" value="M23_peptidase"/>
    <property type="match status" value="1"/>
</dbReference>
<feature type="domain" description="M23ase beta-sheet core" evidence="4">
    <location>
        <begin position="96"/>
        <end position="190"/>
    </location>
</feature>
<proteinExistence type="inferred from homology"/>
<gene>
    <name evidence="5" type="ORF">WS72_27345</name>
</gene>
<dbReference type="Pfam" id="PF01551">
    <property type="entry name" value="Peptidase_M23"/>
    <property type="match status" value="1"/>
</dbReference>
<evidence type="ECO:0000259" key="4">
    <source>
        <dbReference type="Pfam" id="PF01551"/>
    </source>
</evidence>
<comment type="caution">
    <text evidence="5">The sequence shown here is derived from an EMBL/GenBank/DDBJ whole genome shotgun (WGS) entry which is preliminary data.</text>
</comment>
<comment type="similarity">
    <text evidence="1">Belongs to the E.coli NlpD/Haemophilus LppB family.</text>
</comment>
<evidence type="ECO:0000256" key="1">
    <source>
        <dbReference type="ARBA" id="ARBA00038420"/>
    </source>
</evidence>